<organism evidence="1">
    <name type="scientific">uncultured Sulfurovum sp</name>
    <dbReference type="NCBI Taxonomy" id="269237"/>
    <lineage>
        <taxon>Bacteria</taxon>
        <taxon>Pseudomonadati</taxon>
        <taxon>Campylobacterota</taxon>
        <taxon>Epsilonproteobacteria</taxon>
        <taxon>Campylobacterales</taxon>
        <taxon>Sulfurovaceae</taxon>
        <taxon>Sulfurovum</taxon>
        <taxon>environmental samples</taxon>
    </lineage>
</organism>
<proteinExistence type="predicted"/>
<gene>
    <name evidence="1" type="ORF">HELGO_WM4742</name>
</gene>
<dbReference type="EMBL" id="CACVAU010000050">
    <property type="protein sequence ID" value="CAA6817080.1"/>
    <property type="molecule type" value="Genomic_DNA"/>
</dbReference>
<dbReference type="AlphaFoldDB" id="A0A6S6TKM6"/>
<accession>A0A6S6TKM6</accession>
<protein>
    <recommendedName>
        <fullName evidence="2">Lipoprotein</fullName>
    </recommendedName>
</protein>
<name>A0A6S6TKM6_9BACT</name>
<evidence type="ECO:0008006" key="2">
    <source>
        <dbReference type="Google" id="ProtNLM"/>
    </source>
</evidence>
<dbReference type="PROSITE" id="PS51257">
    <property type="entry name" value="PROKAR_LIPOPROTEIN"/>
    <property type="match status" value="1"/>
</dbReference>
<sequence>MKALKFILIFSVLFIITACSKKQLSRIYNDDSIFMTTPSVDEFDKVKSSKHKPTYEEYRNKY</sequence>
<reference evidence="1" key="1">
    <citation type="submission" date="2020-01" db="EMBL/GenBank/DDBJ databases">
        <authorList>
            <person name="Meier V. D."/>
            <person name="Meier V D."/>
        </authorList>
    </citation>
    <scope>NUCLEOTIDE SEQUENCE</scope>
    <source>
        <strain evidence="1">HLG_WM_MAG_05</strain>
    </source>
</reference>
<evidence type="ECO:0000313" key="1">
    <source>
        <dbReference type="EMBL" id="CAA6817080.1"/>
    </source>
</evidence>